<dbReference type="Pfam" id="PF13432">
    <property type="entry name" value="TPR_16"/>
    <property type="match status" value="2"/>
</dbReference>
<dbReference type="PROSITE" id="PS50005">
    <property type="entry name" value="TPR"/>
    <property type="match status" value="1"/>
</dbReference>
<evidence type="ECO:0000256" key="3">
    <source>
        <dbReference type="PROSITE-ProRule" id="PRU00339"/>
    </source>
</evidence>
<dbReference type="AlphaFoldDB" id="A0A8A3S2V1"/>
<organism evidence="4 5">
    <name type="scientific">Methanofollis aquaemaris</name>
    <dbReference type="NCBI Taxonomy" id="126734"/>
    <lineage>
        <taxon>Archaea</taxon>
        <taxon>Methanobacteriati</taxon>
        <taxon>Methanobacteriota</taxon>
        <taxon>Stenosarchaea group</taxon>
        <taxon>Methanomicrobia</taxon>
        <taxon>Methanomicrobiales</taxon>
        <taxon>Methanomicrobiaceae</taxon>
        <taxon>Methanofollis</taxon>
    </lineage>
</organism>
<keyword evidence="1" id="KW-0677">Repeat</keyword>
<keyword evidence="2 3" id="KW-0802">TPR repeat</keyword>
<name>A0A8A3S2V1_9EURY</name>
<evidence type="ECO:0000256" key="1">
    <source>
        <dbReference type="ARBA" id="ARBA00022737"/>
    </source>
</evidence>
<evidence type="ECO:0000313" key="4">
    <source>
        <dbReference type="EMBL" id="QSZ66091.1"/>
    </source>
</evidence>
<dbReference type="SUPFAM" id="SSF48452">
    <property type="entry name" value="TPR-like"/>
    <property type="match status" value="1"/>
</dbReference>
<evidence type="ECO:0000256" key="2">
    <source>
        <dbReference type="ARBA" id="ARBA00022803"/>
    </source>
</evidence>
<dbReference type="InterPro" id="IPR019734">
    <property type="entry name" value="TPR_rpt"/>
</dbReference>
<evidence type="ECO:0000313" key="5">
    <source>
        <dbReference type="Proteomes" id="UP001042704"/>
    </source>
</evidence>
<reference evidence="4" key="2">
    <citation type="submission" date="2019-02" db="EMBL/GenBank/DDBJ databases">
        <authorList>
            <person name="Chen S.-C."/>
            <person name="Chien H.-H."/>
            <person name="Lai M.-C."/>
        </authorList>
    </citation>
    <scope>NUCLEOTIDE SEQUENCE</scope>
    <source>
        <strain evidence="4">N2F9704</strain>
    </source>
</reference>
<proteinExistence type="predicted"/>
<dbReference type="SMART" id="SM00028">
    <property type="entry name" value="TPR"/>
    <property type="match status" value="3"/>
</dbReference>
<feature type="repeat" description="TPR" evidence="3">
    <location>
        <begin position="90"/>
        <end position="123"/>
    </location>
</feature>
<keyword evidence="5" id="KW-1185">Reference proteome</keyword>
<protein>
    <submittedName>
        <fullName evidence="4">Tetratricopeptide repeat protein</fullName>
    </submittedName>
</protein>
<dbReference type="InterPro" id="IPR011990">
    <property type="entry name" value="TPR-like_helical_dom_sf"/>
</dbReference>
<dbReference type="EMBL" id="CP036172">
    <property type="protein sequence ID" value="QSZ66091.1"/>
    <property type="molecule type" value="Genomic_DNA"/>
</dbReference>
<dbReference type="PANTHER" id="PTHR44943">
    <property type="entry name" value="CELLULOSE SYNTHASE OPERON PROTEIN C"/>
    <property type="match status" value="1"/>
</dbReference>
<sequence>MKNAPLKCLIYKYHGWRLLTMKVKWAVILALLLVGTAFFLSDRIAEEPEFLNEHVAGTGAAVAGVFLSAGHAGPALDCVEFFAAADPDNPDLLWVKGDALSAAGRYEEAVVCYDTALLNDPDDPAMLVGKANALSMSGELEEALEACEQALASEPEAMAALDKAGYLNLRLGRYLEAADCYDTVIEARPGDAAAWIRRGDAFMYISLRQEEQLKETYRTLGTPGAGAAASFPNIDPYMEAMECYNQAIALDPKTAPFLAARLVARSEITVKTCEEILDNLGK</sequence>
<dbReference type="PANTHER" id="PTHR44943:SF8">
    <property type="entry name" value="TPR REPEAT-CONTAINING PROTEIN MJ0263"/>
    <property type="match status" value="1"/>
</dbReference>
<dbReference type="Gene3D" id="1.25.40.10">
    <property type="entry name" value="Tetratricopeptide repeat domain"/>
    <property type="match status" value="1"/>
</dbReference>
<reference evidence="4" key="1">
    <citation type="journal article" date="2001" name="Int. J. Syst. Evol. Microbiol.">
        <title>Methanofollis aquaemaris sp. nov., a methanogen isolated from an aquaculture fish pond.</title>
        <authorList>
            <person name="Lai M.C."/>
            <person name="Chen S.C."/>
        </authorList>
    </citation>
    <scope>NUCLEOTIDE SEQUENCE</scope>
    <source>
        <strain evidence="4">N2F9704</strain>
    </source>
</reference>
<gene>
    <name evidence="4" type="ORF">RJ40_00520</name>
</gene>
<dbReference type="KEGG" id="maqe:RJ40_00520"/>
<dbReference type="InterPro" id="IPR051685">
    <property type="entry name" value="Ycf3/AcsC/BcsC/TPR_MFPF"/>
</dbReference>
<accession>A0A8A3S2V1</accession>
<dbReference type="Proteomes" id="UP001042704">
    <property type="component" value="Chromosome"/>
</dbReference>